<feature type="compositionally biased region" description="Basic and acidic residues" evidence="1">
    <location>
        <begin position="1"/>
        <end position="23"/>
    </location>
</feature>
<comment type="caution">
    <text evidence="2">The sequence shown here is derived from an EMBL/GenBank/DDBJ whole genome shotgun (WGS) entry which is preliminary data.</text>
</comment>
<sequence>MKKIEAESTKTKCESIEAKKEEVEQTPAQVVEEAAPAVEEAPPAEPTECLAKYEVDPIEENKVESQRDMKTEETCAEAEKIEPTNDVAEAKSGVAAELVEAEAKPQTEFVEIACGWKLRPKTSSRGRKTCSVCLRPQMAARYLCAWMFLEG</sequence>
<gene>
    <name evidence="2" type="ORF">SASPL_133256</name>
</gene>
<reference evidence="2" key="1">
    <citation type="submission" date="2018-01" db="EMBL/GenBank/DDBJ databases">
        <authorList>
            <person name="Mao J.F."/>
        </authorList>
    </citation>
    <scope>NUCLEOTIDE SEQUENCE</scope>
    <source>
        <strain evidence="2">Huo1</strain>
        <tissue evidence="2">Leaf</tissue>
    </source>
</reference>
<dbReference type="EMBL" id="PNBA02000012">
    <property type="protein sequence ID" value="KAG6405664.1"/>
    <property type="molecule type" value="Genomic_DNA"/>
</dbReference>
<accession>A0A8X8X3T2</accession>
<feature type="region of interest" description="Disordered" evidence="1">
    <location>
        <begin position="1"/>
        <end position="27"/>
    </location>
</feature>
<evidence type="ECO:0000313" key="2">
    <source>
        <dbReference type="EMBL" id="KAG6405664.1"/>
    </source>
</evidence>
<proteinExistence type="predicted"/>
<evidence type="ECO:0000313" key="3">
    <source>
        <dbReference type="Proteomes" id="UP000298416"/>
    </source>
</evidence>
<evidence type="ECO:0000256" key="1">
    <source>
        <dbReference type="SAM" id="MobiDB-lite"/>
    </source>
</evidence>
<name>A0A8X8X3T2_SALSN</name>
<dbReference type="Proteomes" id="UP000298416">
    <property type="component" value="Unassembled WGS sequence"/>
</dbReference>
<reference evidence="2" key="2">
    <citation type="submission" date="2020-08" db="EMBL/GenBank/DDBJ databases">
        <title>Plant Genome Project.</title>
        <authorList>
            <person name="Zhang R.-G."/>
        </authorList>
    </citation>
    <scope>NUCLEOTIDE SEQUENCE</scope>
    <source>
        <strain evidence="2">Huo1</strain>
        <tissue evidence="2">Leaf</tissue>
    </source>
</reference>
<keyword evidence="3" id="KW-1185">Reference proteome</keyword>
<organism evidence="2">
    <name type="scientific">Salvia splendens</name>
    <name type="common">Scarlet sage</name>
    <dbReference type="NCBI Taxonomy" id="180675"/>
    <lineage>
        <taxon>Eukaryota</taxon>
        <taxon>Viridiplantae</taxon>
        <taxon>Streptophyta</taxon>
        <taxon>Embryophyta</taxon>
        <taxon>Tracheophyta</taxon>
        <taxon>Spermatophyta</taxon>
        <taxon>Magnoliopsida</taxon>
        <taxon>eudicotyledons</taxon>
        <taxon>Gunneridae</taxon>
        <taxon>Pentapetalae</taxon>
        <taxon>asterids</taxon>
        <taxon>lamiids</taxon>
        <taxon>Lamiales</taxon>
        <taxon>Lamiaceae</taxon>
        <taxon>Nepetoideae</taxon>
        <taxon>Mentheae</taxon>
        <taxon>Salviinae</taxon>
        <taxon>Salvia</taxon>
        <taxon>Salvia subgen. Calosphace</taxon>
        <taxon>core Calosphace</taxon>
    </lineage>
</organism>
<dbReference type="AlphaFoldDB" id="A0A8X8X3T2"/>
<protein>
    <submittedName>
        <fullName evidence="2">Uncharacterized protein</fullName>
    </submittedName>
</protein>